<evidence type="ECO:0000256" key="3">
    <source>
        <dbReference type="SAM" id="Phobius"/>
    </source>
</evidence>
<dbReference type="EMBL" id="MDYP01000017">
    <property type="protein sequence ID" value="OQE06594.1"/>
    <property type="molecule type" value="Genomic_DNA"/>
</dbReference>
<evidence type="ECO:0000313" key="5">
    <source>
        <dbReference type="Proteomes" id="UP000191518"/>
    </source>
</evidence>
<feature type="compositionally biased region" description="Basic and acidic residues" evidence="2">
    <location>
        <begin position="142"/>
        <end position="163"/>
    </location>
</feature>
<keyword evidence="3" id="KW-1133">Transmembrane helix</keyword>
<organism evidence="4 5">
    <name type="scientific">Penicillium vulpinum</name>
    <dbReference type="NCBI Taxonomy" id="29845"/>
    <lineage>
        <taxon>Eukaryota</taxon>
        <taxon>Fungi</taxon>
        <taxon>Dikarya</taxon>
        <taxon>Ascomycota</taxon>
        <taxon>Pezizomycotina</taxon>
        <taxon>Eurotiomycetes</taxon>
        <taxon>Eurotiomycetidae</taxon>
        <taxon>Eurotiales</taxon>
        <taxon>Aspergillaceae</taxon>
        <taxon>Penicillium</taxon>
    </lineage>
</organism>
<evidence type="ECO:0000256" key="1">
    <source>
        <dbReference type="SAM" id="Coils"/>
    </source>
</evidence>
<protein>
    <submittedName>
        <fullName evidence="4">Uncharacterized protein</fullName>
    </submittedName>
</protein>
<name>A0A1V6RYN4_9EURO</name>
<feature type="transmembrane region" description="Helical" evidence="3">
    <location>
        <begin position="349"/>
        <end position="370"/>
    </location>
</feature>
<evidence type="ECO:0000256" key="2">
    <source>
        <dbReference type="SAM" id="MobiDB-lite"/>
    </source>
</evidence>
<keyword evidence="5" id="KW-1185">Reference proteome</keyword>
<keyword evidence="1" id="KW-0175">Coiled coil</keyword>
<evidence type="ECO:0000313" key="4">
    <source>
        <dbReference type="EMBL" id="OQE06594.1"/>
    </source>
</evidence>
<accession>A0A1V6RYN4</accession>
<comment type="caution">
    <text evidence="4">The sequence shown here is derived from an EMBL/GenBank/DDBJ whole genome shotgun (WGS) entry which is preliminary data.</text>
</comment>
<feature type="compositionally biased region" description="Basic residues" evidence="2">
    <location>
        <begin position="58"/>
        <end position="70"/>
    </location>
</feature>
<dbReference type="AlphaFoldDB" id="A0A1V6RYN4"/>
<reference evidence="5" key="1">
    <citation type="journal article" date="2017" name="Nat. Microbiol.">
        <title>Global analysis of biosynthetic gene clusters reveals vast potential of secondary metabolite production in Penicillium species.</title>
        <authorList>
            <person name="Nielsen J.C."/>
            <person name="Grijseels S."/>
            <person name="Prigent S."/>
            <person name="Ji B."/>
            <person name="Dainat J."/>
            <person name="Nielsen K.F."/>
            <person name="Frisvad J.C."/>
            <person name="Workman M."/>
            <person name="Nielsen J."/>
        </authorList>
    </citation>
    <scope>NUCLEOTIDE SEQUENCE [LARGE SCALE GENOMIC DNA]</scope>
    <source>
        <strain evidence="5">IBT 29486</strain>
    </source>
</reference>
<dbReference type="OrthoDB" id="5419542at2759"/>
<feature type="compositionally biased region" description="Polar residues" evidence="2">
    <location>
        <begin position="164"/>
        <end position="174"/>
    </location>
</feature>
<feature type="region of interest" description="Disordered" evidence="2">
    <location>
        <begin position="406"/>
        <end position="460"/>
    </location>
</feature>
<keyword evidence="3" id="KW-0812">Transmembrane</keyword>
<keyword evidence="3" id="KW-0472">Membrane</keyword>
<proteinExistence type="predicted"/>
<feature type="region of interest" description="Disordered" evidence="2">
    <location>
        <begin position="1"/>
        <end position="191"/>
    </location>
</feature>
<dbReference type="Proteomes" id="UP000191518">
    <property type="component" value="Unassembled WGS sequence"/>
</dbReference>
<gene>
    <name evidence="4" type="ORF">PENVUL_c017G08169</name>
</gene>
<feature type="compositionally biased region" description="Basic and acidic residues" evidence="2">
    <location>
        <begin position="442"/>
        <end position="453"/>
    </location>
</feature>
<feature type="compositionally biased region" description="Polar residues" evidence="2">
    <location>
        <begin position="9"/>
        <end position="54"/>
    </location>
</feature>
<feature type="coiled-coil region" evidence="1">
    <location>
        <begin position="301"/>
        <end position="335"/>
    </location>
</feature>
<sequence>MEPPYKYASFSSSRGASATFPPSQTPTRSQNQNQQASDLQSKSEDLSTFGSQESAQKDRRKSRRSRRHRSNNLPISPEGESASRHRTRPSPSPSPLDLPAFDGTRGPRHKHSKSRELRFPNPMSHLASSASARGLLPTWSGGKDKDREGDDGLLRPITRETTRSRWGSDSTTGLSDGRNGSLFDTPEQHEGLAPIRRNEILSMNDLEKIKKRRKLGEEYLRSALTSIGTLATDVTRRLDYTYYNLLEKITALNATISSFQELSDSASTLLNDFERETAGLDQDIRKQLSDLKGFESQIQKADALEQRMKTGRQRVEELGKRLETVRHEIDSWEQRETEWQTRTSRRLRIFWGIVTSALLVLVLALVIQNWPLFWSPHAEMSGLTVSNHSSPSVPPQSEAWDEVLSLGGRSSGSDAGSVRYPSNLADRRESLAQASPTPTIRSAHDAAAAEHDPLSMLDEL</sequence>